<dbReference type="OrthoDB" id="8779688at2"/>
<dbReference type="RefSeq" id="WP_151063035.1">
    <property type="nucleotide sequence ID" value="NZ_CABVPL010000001.1"/>
</dbReference>
<dbReference type="InterPro" id="IPR001387">
    <property type="entry name" value="Cro/C1-type_HTH"/>
</dbReference>
<dbReference type="InterPro" id="IPR010982">
    <property type="entry name" value="Lambda_DNA-bd_dom_sf"/>
</dbReference>
<dbReference type="CDD" id="cd00093">
    <property type="entry name" value="HTH_XRE"/>
    <property type="match status" value="1"/>
</dbReference>
<dbReference type="GeneID" id="99787307"/>
<feature type="region of interest" description="Disordered" evidence="1">
    <location>
        <begin position="89"/>
        <end position="112"/>
    </location>
</feature>
<reference evidence="4 6" key="2">
    <citation type="submission" date="2019-09" db="EMBL/GenBank/DDBJ databases">
        <authorList>
            <person name="Depoorter E."/>
        </authorList>
    </citation>
    <scope>NUCLEOTIDE SEQUENCE [LARGE SCALE GENOMIC DNA]</scope>
    <source>
        <strain evidence="4">LMG 24064</strain>
    </source>
</reference>
<name>A0A6H9TGD3_9BURK</name>
<evidence type="ECO:0000256" key="1">
    <source>
        <dbReference type="SAM" id="MobiDB-lite"/>
    </source>
</evidence>
<dbReference type="SUPFAM" id="SSF47413">
    <property type="entry name" value="lambda repressor-like DNA-binding domains"/>
    <property type="match status" value="1"/>
</dbReference>
<dbReference type="GO" id="GO:0003677">
    <property type="term" value="F:DNA binding"/>
    <property type="evidence" value="ECO:0007669"/>
    <property type="project" value="InterPro"/>
</dbReference>
<evidence type="ECO:0000259" key="2">
    <source>
        <dbReference type="PROSITE" id="PS50943"/>
    </source>
</evidence>
<accession>A0A6H9TGD3</accession>
<dbReference type="AlphaFoldDB" id="A0A6H9TGD3"/>
<dbReference type="Proteomes" id="UP000430232">
    <property type="component" value="Unassembled WGS sequence"/>
</dbReference>
<dbReference type="PROSITE" id="PS50943">
    <property type="entry name" value="HTH_CROC1"/>
    <property type="match status" value="1"/>
</dbReference>
<dbReference type="EMBL" id="VZOJ01000006">
    <property type="protein sequence ID" value="KAB0644044.1"/>
    <property type="molecule type" value="Genomic_DNA"/>
</dbReference>
<protein>
    <submittedName>
        <fullName evidence="3">Helix-turn-helix transcriptional regulator</fullName>
    </submittedName>
    <submittedName>
        <fullName evidence="4">XRE family transcriptional regulator</fullName>
    </submittedName>
</protein>
<reference evidence="3 5" key="1">
    <citation type="submission" date="2019-09" db="EMBL/GenBank/DDBJ databases">
        <title>Draft genome sequences of 48 bacterial type strains from the CCUG.</title>
        <authorList>
            <person name="Tunovic T."/>
            <person name="Pineiro-Iglesias B."/>
            <person name="Unosson C."/>
            <person name="Inganas E."/>
            <person name="Ohlen M."/>
            <person name="Cardew S."/>
            <person name="Jensie-Markopoulos S."/>
            <person name="Salva-Serra F."/>
            <person name="Jaen-Luchoro D."/>
            <person name="Karlsson R."/>
            <person name="Svensson-Stadler L."/>
            <person name="Chun J."/>
            <person name="Moore E."/>
        </authorList>
    </citation>
    <scope>NUCLEOTIDE SEQUENCE [LARGE SCALE GENOMIC DNA]</scope>
    <source>
        <strain evidence="3 5">CCUG 54555</strain>
    </source>
</reference>
<gene>
    <name evidence="4" type="ORF">BLA24064_00038</name>
    <name evidence="3" type="ORF">F7R21_04410</name>
</gene>
<evidence type="ECO:0000313" key="3">
    <source>
        <dbReference type="EMBL" id="KAB0644044.1"/>
    </source>
</evidence>
<evidence type="ECO:0000313" key="5">
    <source>
        <dbReference type="Proteomes" id="UP000430232"/>
    </source>
</evidence>
<dbReference type="Pfam" id="PF01381">
    <property type="entry name" value="HTH_3"/>
    <property type="match status" value="1"/>
</dbReference>
<feature type="domain" description="HTH cro/C1-type" evidence="2">
    <location>
        <begin position="26"/>
        <end position="79"/>
    </location>
</feature>
<dbReference type="Proteomes" id="UP000494222">
    <property type="component" value="Unassembled WGS sequence"/>
</dbReference>
<proteinExistence type="predicted"/>
<evidence type="ECO:0000313" key="4">
    <source>
        <dbReference type="EMBL" id="VWB05297.1"/>
    </source>
</evidence>
<dbReference type="SMART" id="SM00530">
    <property type="entry name" value="HTH_XRE"/>
    <property type="match status" value="1"/>
</dbReference>
<keyword evidence="5" id="KW-1185">Reference proteome</keyword>
<dbReference type="EMBL" id="CABVPL010000001">
    <property type="protein sequence ID" value="VWB05297.1"/>
    <property type="molecule type" value="Genomic_DNA"/>
</dbReference>
<dbReference type="Gene3D" id="1.10.260.40">
    <property type="entry name" value="lambda repressor-like DNA-binding domains"/>
    <property type="match status" value="1"/>
</dbReference>
<evidence type="ECO:0000313" key="6">
    <source>
        <dbReference type="Proteomes" id="UP000494222"/>
    </source>
</evidence>
<organism evidence="3 5">
    <name type="scientific">Burkholderia latens</name>
    <dbReference type="NCBI Taxonomy" id="488446"/>
    <lineage>
        <taxon>Bacteria</taxon>
        <taxon>Pseudomonadati</taxon>
        <taxon>Pseudomonadota</taxon>
        <taxon>Betaproteobacteria</taxon>
        <taxon>Burkholderiales</taxon>
        <taxon>Burkholderiaceae</taxon>
        <taxon>Burkholderia</taxon>
        <taxon>Burkholderia cepacia complex</taxon>
    </lineage>
</organism>
<sequence length="112" mass="12137">MARTLPQPIATPDPLALNLAALGALVRNRRAQNQMRIDDAADMLGVSKDVLSRLENGRAVSLDKLFKVLDGFGLNLFVVPKRDVPVVRSALHDHATGHPSPPGSSRPNERAR</sequence>